<feature type="region of interest" description="Disordered" evidence="1">
    <location>
        <begin position="70"/>
        <end position="107"/>
    </location>
</feature>
<name>A0A2A2K7G2_9BILA</name>
<protein>
    <submittedName>
        <fullName evidence="2">Uncharacterized protein</fullName>
    </submittedName>
</protein>
<reference evidence="2 3" key="1">
    <citation type="journal article" date="2017" name="Curr. Biol.">
        <title>Genome architecture and evolution of a unichromosomal asexual nematode.</title>
        <authorList>
            <person name="Fradin H."/>
            <person name="Zegar C."/>
            <person name="Gutwein M."/>
            <person name="Lucas J."/>
            <person name="Kovtun M."/>
            <person name="Corcoran D."/>
            <person name="Baugh L.R."/>
            <person name="Kiontke K."/>
            <person name="Gunsalus K."/>
            <person name="Fitch D.H."/>
            <person name="Piano F."/>
        </authorList>
    </citation>
    <scope>NUCLEOTIDE SEQUENCE [LARGE SCALE GENOMIC DNA]</scope>
    <source>
        <strain evidence="2">PF1309</strain>
    </source>
</reference>
<dbReference type="Proteomes" id="UP000218231">
    <property type="component" value="Unassembled WGS sequence"/>
</dbReference>
<proteinExistence type="predicted"/>
<evidence type="ECO:0000256" key="1">
    <source>
        <dbReference type="SAM" id="MobiDB-lite"/>
    </source>
</evidence>
<organism evidence="2 3">
    <name type="scientific">Diploscapter pachys</name>
    <dbReference type="NCBI Taxonomy" id="2018661"/>
    <lineage>
        <taxon>Eukaryota</taxon>
        <taxon>Metazoa</taxon>
        <taxon>Ecdysozoa</taxon>
        <taxon>Nematoda</taxon>
        <taxon>Chromadorea</taxon>
        <taxon>Rhabditida</taxon>
        <taxon>Rhabditina</taxon>
        <taxon>Rhabditomorpha</taxon>
        <taxon>Rhabditoidea</taxon>
        <taxon>Rhabditidae</taxon>
        <taxon>Diploscapter</taxon>
    </lineage>
</organism>
<dbReference type="AlphaFoldDB" id="A0A2A2K7G2"/>
<keyword evidence="3" id="KW-1185">Reference proteome</keyword>
<accession>A0A2A2K7G2</accession>
<gene>
    <name evidence="2" type="ORF">WR25_26077</name>
</gene>
<sequence>MHYIYAVTMRPSRDRVASRLDFTRRGLANQSNQSRAGFLNRIKSQTMSSDNKVNMALDDIIKLNKKSATANKKPTGVRGKQGRGGRTVVGGRRFVGGANRNPAAGGAVRTRMLQRKVGGAAMNKQATKKLVQSLVKKALRRSTMRGQVAAAPGGFKKRGAVVRDRYIRTNPLNRVLARSRAIRGAVARPAATTVIQQIVPARRMQRGRGFQRNFQRNIVQEIVRRQPVQIVQQQQRPSRPVPIRRVVVQRQAQPRVIERITAPIIQRRVVPQFRRGQTIPRRQQQQQVVVVRRQAAPIQRVQQRTIQRNRAQPMVFTQSRRFQRQNNNNFGGGQGNRREFVHKNDRFRSALGLGNGGGRFMQEVQRFEPSSSFITSRRTVRRGRGFRD</sequence>
<feature type="compositionally biased region" description="Low complexity" evidence="1">
    <location>
        <begin position="89"/>
        <end position="107"/>
    </location>
</feature>
<evidence type="ECO:0000313" key="2">
    <source>
        <dbReference type="EMBL" id="PAV69835.1"/>
    </source>
</evidence>
<comment type="caution">
    <text evidence="2">The sequence shown here is derived from an EMBL/GenBank/DDBJ whole genome shotgun (WGS) entry which is preliminary data.</text>
</comment>
<dbReference type="EMBL" id="LIAE01009422">
    <property type="protein sequence ID" value="PAV69835.1"/>
    <property type="molecule type" value="Genomic_DNA"/>
</dbReference>
<evidence type="ECO:0000313" key="3">
    <source>
        <dbReference type="Proteomes" id="UP000218231"/>
    </source>
</evidence>